<dbReference type="Pfam" id="PF00440">
    <property type="entry name" value="TetR_N"/>
    <property type="match status" value="1"/>
</dbReference>
<feature type="DNA-binding region" description="H-T-H motif" evidence="2">
    <location>
        <begin position="50"/>
        <end position="69"/>
    </location>
</feature>
<evidence type="ECO:0000256" key="2">
    <source>
        <dbReference type="PROSITE-ProRule" id="PRU00335"/>
    </source>
</evidence>
<evidence type="ECO:0000259" key="4">
    <source>
        <dbReference type="PROSITE" id="PS50977"/>
    </source>
</evidence>
<dbReference type="Proteomes" id="UP000283644">
    <property type="component" value="Unassembled WGS sequence"/>
</dbReference>
<organism evidence="5 6">
    <name type="scientific">Nocardioides immobilis</name>
    <dbReference type="NCBI Taxonomy" id="2049295"/>
    <lineage>
        <taxon>Bacteria</taxon>
        <taxon>Bacillati</taxon>
        <taxon>Actinomycetota</taxon>
        <taxon>Actinomycetes</taxon>
        <taxon>Propionibacteriales</taxon>
        <taxon>Nocardioidaceae</taxon>
        <taxon>Nocardioides</taxon>
    </lineage>
</organism>
<dbReference type="EMBL" id="QXGH01000012">
    <property type="protein sequence ID" value="RHW27621.1"/>
    <property type="molecule type" value="Genomic_DNA"/>
</dbReference>
<feature type="region of interest" description="Disordered" evidence="3">
    <location>
        <begin position="1"/>
        <end position="26"/>
    </location>
</feature>
<gene>
    <name evidence="5" type="ORF">D0Z08_08045</name>
</gene>
<keyword evidence="6" id="KW-1185">Reference proteome</keyword>
<proteinExistence type="predicted"/>
<dbReference type="PANTHER" id="PTHR30055:SF174">
    <property type="entry name" value="TRANSCRIPTIONAL REGULATORY PROTEIN (PROBABLY TETR-FAMILY)-RELATED"/>
    <property type="match status" value="1"/>
</dbReference>
<dbReference type="InterPro" id="IPR001647">
    <property type="entry name" value="HTH_TetR"/>
</dbReference>
<dbReference type="AlphaFoldDB" id="A0A417Y500"/>
<dbReference type="OrthoDB" id="8479950at2"/>
<comment type="caution">
    <text evidence="5">The sequence shown here is derived from an EMBL/GenBank/DDBJ whole genome shotgun (WGS) entry which is preliminary data.</text>
</comment>
<evidence type="ECO:0000313" key="6">
    <source>
        <dbReference type="Proteomes" id="UP000283644"/>
    </source>
</evidence>
<dbReference type="Gene3D" id="1.10.357.10">
    <property type="entry name" value="Tetracycline Repressor, domain 2"/>
    <property type="match status" value="1"/>
</dbReference>
<keyword evidence="1 2" id="KW-0238">DNA-binding</keyword>
<dbReference type="InterPro" id="IPR009057">
    <property type="entry name" value="Homeodomain-like_sf"/>
</dbReference>
<name>A0A417Y500_9ACTN</name>
<dbReference type="InterPro" id="IPR050109">
    <property type="entry name" value="HTH-type_TetR-like_transc_reg"/>
</dbReference>
<dbReference type="GO" id="GO:0003700">
    <property type="term" value="F:DNA-binding transcription factor activity"/>
    <property type="evidence" value="ECO:0007669"/>
    <property type="project" value="TreeGrafter"/>
</dbReference>
<dbReference type="PANTHER" id="PTHR30055">
    <property type="entry name" value="HTH-TYPE TRANSCRIPTIONAL REGULATOR RUTR"/>
    <property type="match status" value="1"/>
</dbReference>
<reference evidence="5 6" key="1">
    <citation type="submission" date="2018-09" db="EMBL/GenBank/DDBJ databases">
        <title>Genome sequencing of Nocardioides immobilis CCTCC AB 2017083 for comparison to Nocardioides silvaticus.</title>
        <authorList>
            <person name="Li C."/>
            <person name="Wang G."/>
        </authorList>
    </citation>
    <scope>NUCLEOTIDE SEQUENCE [LARGE SCALE GENOMIC DNA]</scope>
    <source>
        <strain evidence="5 6">CCTCC AB 2017083</strain>
    </source>
</reference>
<dbReference type="PROSITE" id="PS50977">
    <property type="entry name" value="HTH_TETR_2"/>
    <property type="match status" value="1"/>
</dbReference>
<feature type="domain" description="HTH tetR-type" evidence="4">
    <location>
        <begin position="27"/>
        <end position="87"/>
    </location>
</feature>
<evidence type="ECO:0000256" key="1">
    <source>
        <dbReference type="ARBA" id="ARBA00023125"/>
    </source>
</evidence>
<dbReference type="GO" id="GO:0000976">
    <property type="term" value="F:transcription cis-regulatory region binding"/>
    <property type="evidence" value="ECO:0007669"/>
    <property type="project" value="TreeGrafter"/>
</dbReference>
<protein>
    <submittedName>
        <fullName evidence="5">TetR/AcrR family transcriptional regulator</fullName>
    </submittedName>
</protein>
<dbReference type="SUPFAM" id="SSF46689">
    <property type="entry name" value="Homeodomain-like"/>
    <property type="match status" value="1"/>
</dbReference>
<accession>A0A417Y500</accession>
<evidence type="ECO:0000313" key="5">
    <source>
        <dbReference type="EMBL" id="RHW27621.1"/>
    </source>
</evidence>
<evidence type="ECO:0000256" key="3">
    <source>
        <dbReference type="SAM" id="MobiDB-lite"/>
    </source>
</evidence>
<sequence length="205" mass="22422">MLNSVDADHTAQSGPPAARTRTRLSQDERRRQLLGIGLRMLVEKPIQDLSLDAVAAEAGISRGLLFHYFPTKTDYYDAVVGAALRRVLRNISPDPDVAADLALRQFVERFYAQVDRRREFYLALVFGSDAISIGGEGVESHRMTVAHRVVDAVGLEPATTPVVHGWTAYVEDRALLWSGTAAAERVPLADEVAHCCRALTALLAA</sequence>